<evidence type="ECO:0000313" key="1">
    <source>
        <dbReference type="EMBL" id="KAJ8635590.1"/>
    </source>
</evidence>
<sequence>MEDGRWSSSQFHCRILLESRRGQGAEREGREPRGREGEREQGAEREREGRSKDVRRGKERAGSGEGVGGNPRWPPNQKPFSLLCPLIDPPPELEPSISEAVSSLSPKCSATKGEGKSKKACDAMLNTLQKMCKIIDGFPPEASKLTKVFSAASLYYNFSGIEKCFNIENATNAHGLSGWDWQLYLRSKLKDI</sequence>
<reference evidence="1 2" key="1">
    <citation type="journal article" date="2022" name="Hortic Res">
        <title>A haplotype resolved chromosomal level avocado genome allows analysis of novel avocado genes.</title>
        <authorList>
            <person name="Nath O."/>
            <person name="Fletcher S.J."/>
            <person name="Hayward A."/>
            <person name="Shaw L.M."/>
            <person name="Masouleh A.K."/>
            <person name="Furtado A."/>
            <person name="Henry R.J."/>
            <person name="Mitter N."/>
        </authorList>
    </citation>
    <scope>NUCLEOTIDE SEQUENCE [LARGE SCALE GENOMIC DNA]</scope>
    <source>
        <strain evidence="2">cv. Hass</strain>
    </source>
</reference>
<comment type="caution">
    <text evidence="1">The sequence shown here is derived from an EMBL/GenBank/DDBJ whole genome shotgun (WGS) entry which is preliminary data.</text>
</comment>
<keyword evidence="2" id="KW-1185">Reference proteome</keyword>
<dbReference type="EMBL" id="CM056811">
    <property type="protein sequence ID" value="KAJ8635590.1"/>
    <property type="molecule type" value="Genomic_DNA"/>
</dbReference>
<dbReference type="Proteomes" id="UP001234297">
    <property type="component" value="Chromosome 3"/>
</dbReference>
<organism evidence="1 2">
    <name type="scientific">Persea americana</name>
    <name type="common">Avocado</name>
    <dbReference type="NCBI Taxonomy" id="3435"/>
    <lineage>
        <taxon>Eukaryota</taxon>
        <taxon>Viridiplantae</taxon>
        <taxon>Streptophyta</taxon>
        <taxon>Embryophyta</taxon>
        <taxon>Tracheophyta</taxon>
        <taxon>Spermatophyta</taxon>
        <taxon>Magnoliopsida</taxon>
        <taxon>Magnoliidae</taxon>
        <taxon>Laurales</taxon>
        <taxon>Lauraceae</taxon>
        <taxon>Persea</taxon>
    </lineage>
</organism>
<proteinExistence type="predicted"/>
<gene>
    <name evidence="1" type="ORF">MRB53_009857</name>
</gene>
<name>A0ACC2LQE8_PERAE</name>
<protein>
    <submittedName>
        <fullName evidence="1">Uncharacterized protein</fullName>
    </submittedName>
</protein>
<accession>A0ACC2LQE8</accession>
<evidence type="ECO:0000313" key="2">
    <source>
        <dbReference type="Proteomes" id="UP001234297"/>
    </source>
</evidence>